<dbReference type="Gene3D" id="1.10.418.10">
    <property type="entry name" value="Calponin-like domain"/>
    <property type="match status" value="1"/>
</dbReference>
<name>A0ABQ8XNF7_9EUKA</name>
<protein>
    <submittedName>
        <fullName evidence="2">Patterned expression site</fullName>
    </submittedName>
</protein>
<keyword evidence="3" id="KW-1185">Reference proteome</keyword>
<evidence type="ECO:0000259" key="1">
    <source>
        <dbReference type="PROSITE" id="PS50021"/>
    </source>
</evidence>
<proteinExistence type="predicted"/>
<dbReference type="InterPro" id="IPR001715">
    <property type="entry name" value="CH_dom"/>
</dbReference>
<dbReference type="PANTHER" id="PTHR14149:SF14">
    <property type="entry name" value="CALPONIN-HOMOLOGY (CH) DOMAIN-CONTAINING PROTEIN"/>
    <property type="match status" value="1"/>
</dbReference>
<dbReference type="Proteomes" id="UP001150062">
    <property type="component" value="Unassembled WGS sequence"/>
</dbReference>
<gene>
    <name evidence="2" type="ORF">M0813_00780</name>
</gene>
<organism evidence="2 3">
    <name type="scientific">Anaeramoeba flamelloides</name>
    <dbReference type="NCBI Taxonomy" id="1746091"/>
    <lineage>
        <taxon>Eukaryota</taxon>
        <taxon>Metamonada</taxon>
        <taxon>Anaeramoebidae</taxon>
        <taxon>Anaeramoeba</taxon>
    </lineage>
</organism>
<comment type="caution">
    <text evidence="2">The sequence shown here is derived from an EMBL/GenBank/DDBJ whole genome shotgun (WGS) entry which is preliminary data.</text>
</comment>
<evidence type="ECO:0000313" key="2">
    <source>
        <dbReference type="EMBL" id="KAJ6234145.1"/>
    </source>
</evidence>
<accession>A0ABQ8XNF7</accession>
<dbReference type="Pfam" id="PF00307">
    <property type="entry name" value="CH"/>
    <property type="match status" value="1"/>
</dbReference>
<dbReference type="SUPFAM" id="SSF47576">
    <property type="entry name" value="Calponin-homology domain, CH-domain"/>
    <property type="match status" value="1"/>
</dbReference>
<evidence type="ECO:0000313" key="3">
    <source>
        <dbReference type="Proteomes" id="UP001150062"/>
    </source>
</evidence>
<reference evidence="2" key="1">
    <citation type="submission" date="2022-08" db="EMBL/GenBank/DDBJ databases">
        <title>Novel sulfate-reducing endosymbionts in the free-living metamonad Anaeramoeba.</title>
        <authorList>
            <person name="Jerlstrom-Hultqvist J."/>
            <person name="Cepicka I."/>
            <person name="Gallot-Lavallee L."/>
            <person name="Salas-Leiva D."/>
            <person name="Curtis B.A."/>
            <person name="Zahonova K."/>
            <person name="Pipaliya S."/>
            <person name="Dacks J."/>
            <person name="Roger A.J."/>
        </authorList>
    </citation>
    <scope>NUCLEOTIDE SEQUENCE</scope>
    <source>
        <strain evidence="2">Schooner1</strain>
    </source>
</reference>
<dbReference type="SMART" id="SM00033">
    <property type="entry name" value="CH"/>
    <property type="match status" value="1"/>
</dbReference>
<dbReference type="PROSITE" id="PS50021">
    <property type="entry name" value="CH"/>
    <property type="match status" value="1"/>
</dbReference>
<sequence>MSFANKKPSLDQKRKELLALEYLTSLQEVKEWLENFLEVKLPGTTTQLGKVLQNGVVLAQVAKRIAPECVGKIQSGKPLSFLHTDNLNFIFKAVKKEKLIPKSVIFETVDLYELKNISCVLLTMYYLSIELHGRGLAQAIGDVAEESLEFSEQEKKKQWS</sequence>
<dbReference type="EMBL" id="JAOAOG010000272">
    <property type="protein sequence ID" value="KAJ6234145.1"/>
    <property type="molecule type" value="Genomic_DNA"/>
</dbReference>
<dbReference type="InterPro" id="IPR036872">
    <property type="entry name" value="CH_dom_sf"/>
</dbReference>
<feature type="domain" description="Calponin-homology (CH)" evidence="1">
    <location>
        <begin position="23"/>
        <end position="132"/>
    </location>
</feature>
<dbReference type="PANTHER" id="PTHR14149">
    <property type="entry name" value="RAS GTPASE-ACTIVATING PROTEIN WITH IQ MOTIF"/>
    <property type="match status" value="1"/>
</dbReference>